<dbReference type="RefSeq" id="WP_093184788.1">
    <property type="nucleotide sequence ID" value="NZ_FMYH01000006.1"/>
</dbReference>
<dbReference type="AlphaFoldDB" id="A0A1G6TIM3"/>
<dbReference type="STRING" id="1814289.SAMN05216410_3121"/>
<sequence>MGATRDVDEPVLGILDRVARAKEALRLAEERTGARTLRIVADHVTEIPGSGLPDGGAHAAAQTSPPALRAAAPSHETPHQREHLVGATRWSTAERSTAERLTAAVPSTSTDRLVSTERPPLPIPPQLCEMIPEGLRRGSITVVSGSTSLLLSLIAEASQAGSWGALVGAPGINLLAAAQAGVDLSRLVLVPGPGIESATTVAALLDGMDIVVVGPEAVLVDSDRRRLAARARERASVILAMRPWQGAGMTLTAERSQWSGLGVGHGRLRSRLLTVTRSGRSGAGIPLSRDLWLPLETSGTALPTQATMPTRVTAPVPVTAAGPAVSSAPSAPLAQVG</sequence>
<proteinExistence type="predicted"/>
<dbReference type="EMBL" id="FMYH01000006">
    <property type="protein sequence ID" value="SDD28938.1"/>
    <property type="molecule type" value="Genomic_DNA"/>
</dbReference>
<organism evidence="2 3">
    <name type="scientific">Sanguibacter gelidistatuariae</name>
    <dbReference type="NCBI Taxonomy" id="1814289"/>
    <lineage>
        <taxon>Bacteria</taxon>
        <taxon>Bacillati</taxon>
        <taxon>Actinomycetota</taxon>
        <taxon>Actinomycetes</taxon>
        <taxon>Micrococcales</taxon>
        <taxon>Sanguibacteraceae</taxon>
        <taxon>Sanguibacter</taxon>
    </lineage>
</organism>
<evidence type="ECO:0000313" key="2">
    <source>
        <dbReference type="EMBL" id="SDD28938.1"/>
    </source>
</evidence>
<name>A0A1G6TIM3_9MICO</name>
<dbReference type="Proteomes" id="UP000199039">
    <property type="component" value="Unassembled WGS sequence"/>
</dbReference>
<protein>
    <recommendedName>
        <fullName evidence="4">Protein ImuA</fullName>
    </recommendedName>
</protein>
<reference evidence="2 3" key="1">
    <citation type="submission" date="2016-09" db="EMBL/GenBank/DDBJ databases">
        <authorList>
            <person name="Capua I."/>
            <person name="De Benedictis P."/>
            <person name="Joannis T."/>
            <person name="Lombin L.H."/>
            <person name="Cattoli G."/>
        </authorList>
    </citation>
    <scope>NUCLEOTIDE SEQUENCE [LARGE SCALE GENOMIC DNA]</scope>
    <source>
        <strain evidence="2 3">ISLP-3</strain>
    </source>
</reference>
<feature type="region of interest" description="Disordered" evidence="1">
    <location>
        <begin position="48"/>
        <end position="80"/>
    </location>
</feature>
<evidence type="ECO:0008006" key="4">
    <source>
        <dbReference type="Google" id="ProtNLM"/>
    </source>
</evidence>
<keyword evidence="3" id="KW-1185">Reference proteome</keyword>
<evidence type="ECO:0000256" key="1">
    <source>
        <dbReference type="SAM" id="MobiDB-lite"/>
    </source>
</evidence>
<gene>
    <name evidence="2" type="ORF">SAMN05216410_3121</name>
</gene>
<evidence type="ECO:0000313" key="3">
    <source>
        <dbReference type="Proteomes" id="UP000199039"/>
    </source>
</evidence>
<accession>A0A1G6TIM3</accession>
<dbReference type="OrthoDB" id="3873597at2"/>